<dbReference type="Proteomes" id="UP000007799">
    <property type="component" value="Unassembled WGS sequence"/>
</dbReference>
<accession>F2TZI3</accession>
<evidence type="ECO:0000256" key="1">
    <source>
        <dbReference type="SAM" id="Phobius"/>
    </source>
</evidence>
<gene>
    <name evidence="2" type="ORF">PTSG_11816</name>
</gene>
<keyword evidence="1" id="KW-1133">Transmembrane helix</keyword>
<evidence type="ECO:0000313" key="3">
    <source>
        <dbReference type="Proteomes" id="UP000007799"/>
    </source>
</evidence>
<protein>
    <submittedName>
        <fullName evidence="2">Uncharacterized protein</fullName>
    </submittedName>
</protein>
<feature type="transmembrane region" description="Helical" evidence="1">
    <location>
        <begin position="129"/>
        <end position="148"/>
    </location>
</feature>
<dbReference type="RefSeq" id="XP_004997963.1">
    <property type="nucleotide sequence ID" value="XM_004997906.1"/>
</dbReference>
<sequence>MSFWVYVCVLVCVILIVGLQHVVVCSFLPPSRPPIPSPQRTHTHYSPHRLHLTPPHPQHSLILSPATCCLSLLCVRVCVCFFFFCISYCDWLVAQVRPSLFLSTQCRSCCLCFAFCVEMRACLALSCHLIALGVSYLAPSFFFLPLLLM</sequence>
<organism evidence="3">
    <name type="scientific">Salpingoeca rosetta (strain ATCC 50818 / BSB-021)</name>
    <dbReference type="NCBI Taxonomy" id="946362"/>
    <lineage>
        <taxon>Eukaryota</taxon>
        <taxon>Choanoflagellata</taxon>
        <taxon>Craspedida</taxon>
        <taxon>Salpingoecidae</taxon>
        <taxon>Salpingoeca</taxon>
    </lineage>
</organism>
<keyword evidence="1" id="KW-0472">Membrane</keyword>
<dbReference type="AlphaFoldDB" id="F2TZI3"/>
<name>F2TZI3_SALR5</name>
<keyword evidence="1" id="KW-0812">Transmembrane</keyword>
<evidence type="ECO:0000313" key="2">
    <source>
        <dbReference type="EMBL" id="EGD79007.1"/>
    </source>
</evidence>
<dbReference type="InParanoid" id="F2TZI3"/>
<dbReference type="EMBL" id="GL832957">
    <property type="protein sequence ID" value="EGD79007.1"/>
    <property type="molecule type" value="Genomic_DNA"/>
</dbReference>
<keyword evidence="3" id="KW-1185">Reference proteome</keyword>
<dbReference type="KEGG" id="sre:PTSG_11816"/>
<reference evidence="2" key="1">
    <citation type="submission" date="2009-08" db="EMBL/GenBank/DDBJ databases">
        <title>Annotation of Salpingoeca rosetta.</title>
        <authorList>
            <consortium name="The Broad Institute Genome Sequencing Platform"/>
            <person name="Russ C."/>
            <person name="Cuomo C."/>
            <person name="Burger G."/>
            <person name="Gray M.W."/>
            <person name="Holland P.W.H."/>
            <person name="King N."/>
            <person name="Lang F.B.F."/>
            <person name="Roger A.J."/>
            <person name="Ruiz-Trillo I."/>
            <person name="Young S.K."/>
            <person name="Zeng Q."/>
            <person name="Gargeya S."/>
            <person name="Alvarado L."/>
            <person name="Berlin A."/>
            <person name="Chapman S.B."/>
            <person name="Chen Z."/>
            <person name="Freedman E."/>
            <person name="Gellesch M."/>
            <person name="Goldberg J."/>
            <person name="Griggs A."/>
            <person name="Gujja S."/>
            <person name="Heilman E."/>
            <person name="Heiman D."/>
            <person name="Howarth C."/>
            <person name="Mehta T."/>
            <person name="Neiman D."/>
            <person name="Pearson M."/>
            <person name="Roberts A."/>
            <person name="Saif S."/>
            <person name="Shea T."/>
            <person name="Shenoy N."/>
            <person name="Sisk P."/>
            <person name="Stolte C."/>
            <person name="Sykes S."/>
            <person name="White J."/>
            <person name="Yandava C."/>
            <person name="Haas B."/>
            <person name="Nusbaum C."/>
            <person name="Birren B."/>
        </authorList>
    </citation>
    <scope>NUCLEOTIDE SEQUENCE [LARGE SCALE GENOMIC DNA]</scope>
    <source>
        <strain evidence="2">ATCC 50818</strain>
    </source>
</reference>
<feature type="transmembrane region" description="Helical" evidence="1">
    <location>
        <begin position="62"/>
        <end position="89"/>
    </location>
</feature>
<dbReference type="GeneID" id="16078559"/>
<proteinExistence type="predicted"/>